<accession>A0AAV4RGU7</accession>
<dbReference type="Proteomes" id="UP001054945">
    <property type="component" value="Unassembled WGS sequence"/>
</dbReference>
<comment type="caution">
    <text evidence="1">The sequence shown here is derived from an EMBL/GenBank/DDBJ whole genome shotgun (WGS) entry which is preliminary data.</text>
</comment>
<reference evidence="1 2" key="1">
    <citation type="submission" date="2021-06" db="EMBL/GenBank/DDBJ databases">
        <title>Caerostris extrusa draft genome.</title>
        <authorList>
            <person name="Kono N."/>
            <person name="Arakawa K."/>
        </authorList>
    </citation>
    <scope>NUCLEOTIDE SEQUENCE [LARGE SCALE GENOMIC DNA]</scope>
</reference>
<sequence>MIWERVMLSSKKCLSPLKFNFMIFDFKNFGYIRTTLINRFVTMKGKMLDCAWDSYSLICDTIIDLWRSYVAVKRFCNWSDYIMLVETSSHGCVPF</sequence>
<organism evidence="1 2">
    <name type="scientific">Caerostris extrusa</name>
    <name type="common">Bark spider</name>
    <name type="synonym">Caerostris bankana</name>
    <dbReference type="NCBI Taxonomy" id="172846"/>
    <lineage>
        <taxon>Eukaryota</taxon>
        <taxon>Metazoa</taxon>
        <taxon>Ecdysozoa</taxon>
        <taxon>Arthropoda</taxon>
        <taxon>Chelicerata</taxon>
        <taxon>Arachnida</taxon>
        <taxon>Araneae</taxon>
        <taxon>Araneomorphae</taxon>
        <taxon>Entelegynae</taxon>
        <taxon>Araneoidea</taxon>
        <taxon>Araneidae</taxon>
        <taxon>Caerostris</taxon>
    </lineage>
</organism>
<keyword evidence="2" id="KW-1185">Reference proteome</keyword>
<gene>
    <name evidence="1" type="ORF">CEXT_535141</name>
</gene>
<dbReference type="EMBL" id="BPLR01007948">
    <property type="protein sequence ID" value="GIY20925.1"/>
    <property type="molecule type" value="Genomic_DNA"/>
</dbReference>
<name>A0AAV4RGU7_CAEEX</name>
<evidence type="ECO:0000313" key="2">
    <source>
        <dbReference type="Proteomes" id="UP001054945"/>
    </source>
</evidence>
<dbReference type="AlphaFoldDB" id="A0AAV4RGU7"/>
<protein>
    <submittedName>
        <fullName evidence="1">Uncharacterized protein</fullName>
    </submittedName>
</protein>
<evidence type="ECO:0000313" key="1">
    <source>
        <dbReference type="EMBL" id="GIY20925.1"/>
    </source>
</evidence>
<proteinExistence type="predicted"/>